<dbReference type="UniPathway" id="UPA00196"/>
<dbReference type="GO" id="GO:0005789">
    <property type="term" value="C:endoplasmic reticulum membrane"/>
    <property type="evidence" value="ECO:0007669"/>
    <property type="project" value="UniProtKB-SubCell"/>
</dbReference>
<keyword evidence="9 13" id="KW-0256">Endoplasmic reticulum</keyword>
<dbReference type="EC" id="2.4.1.-" evidence="13"/>
<organism evidence="14 15">
    <name type="scientific">Malassezia restricta (strain ATCC 96810 / NBRC 103918 / CBS 7877)</name>
    <name type="common">Seborrheic dermatitis infection agent</name>
    <dbReference type="NCBI Taxonomy" id="425264"/>
    <lineage>
        <taxon>Eukaryota</taxon>
        <taxon>Fungi</taxon>
        <taxon>Dikarya</taxon>
        <taxon>Basidiomycota</taxon>
        <taxon>Ustilaginomycotina</taxon>
        <taxon>Malasseziomycetes</taxon>
        <taxon>Malasseziales</taxon>
        <taxon>Malasseziaceae</taxon>
        <taxon>Malassezia</taxon>
    </lineage>
</organism>
<feature type="transmembrane region" description="Helical" evidence="13">
    <location>
        <begin position="228"/>
        <end position="245"/>
    </location>
</feature>
<evidence type="ECO:0000256" key="8">
    <source>
        <dbReference type="ARBA" id="ARBA00022692"/>
    </source>
</evidence>
<dbReference type="EMBL" id="CP033150">
    <property type="protein sequence ID" value="AYO42678.1"/>
    <property type="molecule type" value="Genomic_DNA"/>
</dbReference>
<gene>
    <name evidence="14" type="primary">GPI14</name>
    <name evidence="14" type="ORF">DNF11_1728</name>
</gene>
<dbReference type="VEuPathDB" id="FungiDB:DNF11_1728"/>
<comment type="function">
    <text evidence="12 13">Mannosyltransferase involved in glycosylphosphatidylinositol-anchor biosynthesis. Transfers the first alpha-1,4-mannose to GlcN-acyl-PI during GPI precursor assembly. Required for cell wall integrity.</text>
</comment>
<accession>A0A3G2S6C1</accession>
<evidence type="ECO:0000256" key="9">
    <source>
        <dbReference type="ARBA" id="ARBA00022824"/>
    </source>
</evidence>
<name>A0A3G2S6C1_MALR7</name>
<keyword evidence="11 13" id="KW-0472">Membrane</keyword>
<evidence type="ECO:0000313" key="15">
    <source>
        <dbReference type="Proteomes" id="UP000269793"/>
    </source>
</evidence>
<dbReference type="GO" id="GO:0051751">
    <property type="term" value="F:alpha-1,4-mannosyltransferase activity"/>
    <property type="evidence" value="ECO:0007669"/>
    <property type="project" value="InterPro"/>
</dbReference>
<feature type="transmembrane region" description="Helical" evidence="13">
    <location>
        <begin position="279"/>
        <end position="299"/>
    </location>
</feature>
<evidence type="ECO:0000256" key="5">
    <source>
        <dbReference type="ARBA" id="ARBA00022502"/>
    </source>
</evidence>
<evidence type="ECO:0000256" key="10">
    <source>
        <dbReference type="ARBA" id="ARBA00022989"/>
    </source>
</evidence>
<dbReference type="STRING" id="425264.A0A3G2S6C1"/>
<evidence type="ECO:0000313" key="14">
    <source>
        <dbReference type="EMBL" id="AYO42678.1"/>
    </source>
</evidence>
<evidence type="ECO:0000256" key="3">
    <source>
        <dbReference type="ARBA" id="ARBA00011071"/>
    </source>
</evidence>
<dbReference type="GO" id="GO:0004376">
    <property type="term" value="F:GPI mannosyltransferase activity"/>
    <property type="evidence" value="ECO:0007669"/>
    <property type="project" value="InterPro"/>
</dbReference>
<feature type="transmembrane region" description="Helical" evidence="13">
    <location>
        <begin position="417"/>
        <end position="441"/>
    </location>
</feature>
<keyword evidence="10 13" id="KW-1133">Transmembrane helix</keyword>
<keyword evidence="15" id="KW-1185">Reference proteome</keyword>
<feature type="transmembrane region" description="Helical" evidence="13">
    <location>
        <begin position="453"/>
        <end position="482"/>
    </location>
</feature>
<dbReference type="GO" id="GO:0006506">
    <property type="term" value="P:GPI anchor biosynthetic process"/>
    <property type="evidence" value="ECO:0007669"/>
    <property type="project" value="UniProtKB-UniPathway"/>
</dbReference>
<dbReference type="PANTHER" id="PTHR12886">
    <property type="entry name" value="PIG-M MANNOSYLTRANSFERASE"/>
    <property type="match status" value="1"/>
</dbReference>
<evidence type="ECO:0000256" key="4">
    <source>
        <dbReference type="ARBA" id="ARBA00013797"/>
    </source>
</evidence>
<comment type="subcellular location">
    <subcellularLocation>
        <location evidence="1 13">Endoplasmic reticulum membrane</location>
        <topology evidence="1 13">Multi-pass membrane protein</topology>
    </subcellularLocation>
</comment>
<feature type="transmembrane region" description="Helical" evidence="13">
    <location>
        <begin position="378"/>
        <end position="397"/>
    </location>
</feature>
<feature type="transmembrane region" description="Helical" evidence="13">
    <location>
        <begin position="333"/>
        <end position="357"/>
    </location>
</feature>
<sequence length="541" mass="61078">MSPLRWTYVLLGLGLRIALLLWGEYQDSTATVPYTDVDYSVYNDGARLIWASCPLSETIDSPLYGDEEDLLNKPHLFEHVHCARGIVPAVSRFVLKNDPARPDAAEMEWDSAWTAFLHTSYALTRPLFRFLGSLGDPFERATYRYTPLLACALAPAHALPGDTWKWFGKLLFALADVGCAVLMWALLDERRAMHAHEAPGLAGASLTHLPGILWLLNPFPAQIATRGSADSLVGLIVLGFLYCLIRATPELSLIRSPEPNEPPKERHDAGELRVANTPCFYAAAFFMALAVHFKIYPIIYSPSVLAHLANYRQHALALLCGISKPRRQDVWRLGMEFGACAAFFYLVLTGLAWAIWGQPYIRHALLYHVVRQDHRHNFSVYFLPIYLSLDKVIGSGWTQWLYSPLLSFLPQFLTVSIAGFALGGLDLVLACAVQTVVFVAWNKVYTSQYFLWYLWFLPMVGVTMHFSSLAEIGCLVIMWVGAQALWLYHAYQLEFLAQDTFFALWLSSLVLLLVQLACTQCCLTAWVRWRRRQAIAIHKTQ</sequence>
<evidence type="ECO:0000256" key="12">
    <source>
        <dbReference type="ARBA" id="ARBA00025399"/>
    </source>
</evidence>
<comment type="similarity">
    <text evidence="3 13">Belongs to the PIGM family.</text>
</comment>
<dbReference type="Pfam" id="PF05007">
    <property type="entry name" value="Mannosyl_trans"/>
    <property type="match status" value="1"/>
</dbReference>
<dbReference type="PANTHER" id="PTHR12886:SF0">
    <property type="entry name" value="GPI MANNOSYLTRANSFERASE 1"/>
    <property type="match status" value="1"/>
</dbReference>
<dbReference type="AlphaFoldDB" id="A0A3G2S6C1"/>
<feature type="transmembrane region" description="Helical" evidence="13">
    <location>
        <begin position="6"/>
        <end position="23"/>
    </location>
</feature>
<protein>
    <recommendedName>
        <fullName evidence="4 13">GPI mannosyltransferase 1</fullName>
        <ecNumber evidence="13">2.4.1.-</ecNumber>
    </recommendedName>
    <alternativeName>
        <fullName evidence="13">GPI mannosyltransferase I</fullName>
    </alternativeName>
</protein>
<evidence type="ECO:0000256" key="6">
    <source>
        <dbReference type="ARBA" id="ARBA00022676"/>
    </source>
</evidence>
<feature type="transmembrane region" description="Helical" evidence="13">
    <location>
        <begin position="166"/>
        <end position="186"/>
    </location>
</feature>
<keyword evidence="7 13" id="KW-0808">Transferase</keyword>
<comment type="pathway">
    <text evidence="2 13">Glycolipid biosynthesis; glycosylphosphatidylinositol-anchor biosynthesis.</text>
</comment>
<reference evidence="14 15" key="1">
    <citation type="submission" date="2018-10" db="EMBL/GenBank/DDBJ databases">
        <title>Complete genome sequence of Malassezia restricta CBS 7877.</title>
        <authorList>
            <person name="Morand S.C."/>
            <person name="Bertignac M."/>
            <person name="Iltis A."/>
            <person name="Kolder I."/>
            <person name="Pirovano W."/>
            <person name="Jourdain R."/>
            <person name="Clavaud C."/>
        </authorList>
    </citation>
    <scope>NUCLEOTIDE SEQUENCE [LARGE SCALE GENOMIC DNA]</scope>
    <source>
        <strain evidence="14 15">CBS 7877</strain>
    </source>
</reference>
<evidence type="ECO:0000256" key="7">
    <source>
        <dbReference type="ARBA" id="ARBA00022679"/>
    </source>
</evidence>
<evidence type="ECO:0000256" key="11">
    <source>
        <dbReference type="ARBA" id="ARBA00023136"/>
    </source>
</evidence>
<keyword evidence="6 13" id="KW-0328">Glycosyltransferase</keyword>
<evidence type="ECO:0000256" key="13">
    <source>
        <dbReference type="RuleBase" id="RU365064"/>
    </source>
</evidence>
<keyword evidence="8 13" id="KW-0812">Transmembrane</keyword>
<keyword evidence="5 13" id="KW-0337">GPI-anchor biosynthesis</keyword>
<evidence type="ECO:0000256" key="2">
    <source>
        <dbReference type="ARBA" id="ARBA00004687"/>
    </source>
</evidence>
<dbReference type="GO" id="GO:1990529">
    <property type="term" value="C:glycosylphosphatidylinositol-mannosyltransferase I complex"/>
    <property type="evidence" value="ECO:0007669"/>
    <property type="project" value="TreeGrafter"/>
</dbReference>
<dbReference type="OrthoDB" id="1741594at2759"/>
<dbReference type="InterPro" id="IPR007704">
    <property type="entry name" value="PIG-M"/>
</dbReference>
<dbReference type="Proteomes" id="UP000269793">
    <property type="component" value="Chromosome III"/>
</dbReference>
<proteinExistence type="inferred from homology"/>
<feature type="transmembrane region" description="Helical" evidence="13">
    <location>
        <begin position="502"/>
        <end position="527"/>
    </location>
</feature>
<evidence type="ECO:0000256" key="1">
    <source>
        <dbReference type="ARBA" id="ARBA00004477"/>
    </source>
</evidence>